<dbReference type="Proteomes" id="UP000794436">
    <property type="component" value="Unassembled WGS sequence"/>
</dbReference>
<dbReference type="InterPro" id="IPR049730">
    <property type="entry name" value="SNF2/RAD54-like_C"/>
</dbReference>
<dbReference type="InterPro" id="IPR001650">
    <property type="entry name" value="Helicase_C-like"/>
</dbReference>
<dbReference type="GO" id="GO:0003677">
    <property type="term" value="F:DNA binding"/>
    <property type="evidence" value="ECO:0007669"/>
    <property type="project" value="UniProtKB-KW"/>
</dbReference>
<gene>
    <name evidence="12" type="ORF">Poli38472_006724</name>
</gene>
<feature type="compositionally biased region" description="Polar residues" evidence="9">
    <location>
        <begin position="659"/>
        <end position="672"/>
    </location>
</feature>
<dbReference type="Pfam" id="PF00271">
    <property type="entry name" value="Helicase_C"/>
    <property type="match status" value="1"/>
</dbReference>
<keyword evidence="8" id="KW-0539">Nucleus</keyword>
<keyword evidence="7" id="KW-0238">DNA-binding</keyword>
<dbReference type="GO" id="GO:0016887">
    <property type="term" value="F:ATP hydrolysis activity"/>
    <property type="evidence" value="ECO:0007669"/>
    <property type="project" value="InterPro"/>
</dbReference>
<dbReference type="GO" id="GO:0005634">
    <property type="term" value="C:nucleus"/>
    <property type="evidence" value="ECO:0007669"/>
    <property type="project" value="UniProtKB-SubCell"/>
</dbReference>
<dbReference type="AlphaFoldDB" id="A0A8K1FDB6"/>
<keyword evidence="4" id="KW-0378">Hydrolase</keyword>
<comment type="caution">
    <text evidence="12">The sequence shown here is derived from an EMBL/GenBank/DDBJ whole genome shotgun (WGS) entry which is preliminary data.</text>
</comment>
<keyword evidence="13" id="KW-1185">Reference proteome</keyword>
<proteinExistence type="inferred from homology"/>
<evidence type="ECO:0000256" key="3">
    <source>
        <dbReference type="ARBA" id="ARBA00022741"/>
    </source>
</evidence>
<comment type="subcellular location">
    <subcellularLocation>
        <location evidence="1">Nucleus</location>
    </subcellularLocation>
</comment>
<dbReference type="PROSITE" id="PS51194">
    <property type="entry name" value="HELICASE_CTER"/>
    <property type="match status" value="1"/>
</dbReference>
<evidence type="ECO:0000256" key="4">
    <source>
        <dbReference type="ARBA" id="ARBA00022801"/>
    </source>
</evidence>
<dbReference type="PANTHER" id="PTHR45797">
    <property type="entry name" value="RAD54-LIKE"/>
    <property type="match status" value="1"/>
</dbReference>
<dbReference type="GO" id="GO:0005524">
    <property type="term" value="F:ATP binding"/>
    <property type="evidence" value="ECO:0007669"/>
    <property type="project" value="UniProtKB-KW"/>
</dbReference>
<dbReference type="InterPro" id="IPR014001">
    <property type="entry name" value="Helicase_ATP-bd"/>
</dbReference>
<evidence type="ECO:0000256" key="6">
    <source>
        <dbReference type="ARBA" id="ARBA00022840"/>
    </source>
</evidence>
<dbReference type="InterPro" id="IPR038718">
    <property type="entry name" value="SNF2-like_sf"/>
</dbReference>
<organism evidence="12 13">
    <name type="scientific">Pythium oligandrum</name>
    <name type="common">Mycoparasitic fungus</name>
    <dbReference type="NCBI Taxonomy" id="41045"/>
    <lineage>
        <taxon>Eukaryota</taxon>
        <taxon>Sar</taxon>
        <taxon>Stramenopiles</taxon>
        <taxon>Oomycota</taxon>
        <taxon>Peronosporomycetes</taxon>
        <taxon>Pythiales</taxon>
        <taxon>Pythiaceae</taxon>
        <taxon>Pythium</taxon>
    </lineage>
</organism>
<evidence type="ECO:0000256" key="7">
    <source>
        <dbReference type="ARBA" id="ARBA00023125"/>
    </source>
</evidence>
<dbReference type="GO" id="GO:0004386">
    <property type="term" value="F:helicase activity"/>
    <property type="evidence" value="ECO:0007669"/>
    <property type="project" value="UniProtKB-KW"/>
</dbReference>
<dbReference type="Gene3D" id="3.40.50.300">
    <property type="entry name" value="P-loop containing nucleotide triphosphate hydrolases"/>
    <property type="match status" value="1"/>
</dbReference>
<comment type="similarity">
    <text evidence="2">Belongs to the SNF2/RAD54 helicase family.</text>
</comment>
<evidence type="ECO:0000256" key="8">
    <source>
        <dbReference type="ARBA" id="ARBA00023242"/>
    </source>
</evidence>
<dbReference type="SMART" id="SM00487">
    <property type="entry name" value="DEXDc"/>
    <property type="match status" value="1"/>
</dbReference>
<evidence type="ECO:0000313" key="12">
    <source>
        <dbReference type="EMBL" id="TMW56714.1"/>
    </source>
</evidence>
<dbReference type="OrthoDB" id="2020972at2759"/>
<dbReference type="EMBL" id="SPLM01000145">
    <property type="protein sequence ID" value="TMW56714.1"/>
    <property type="molecule type" value="Genomic_DNA"/>
</dbReference>
<feature type="region of interest" description="Disordered" evidence="9">
    <location>
        <begin position="616"/>
        <end position="672"/>
    </location>
</feature>
<feature type="compositionally biased region" description="Polar residues" evidence="9">
    <location>
        <begin position="791"/>
        <end position="804"/>
    </location>
</feature>
<feature type="domain" description="Helicase ATP-binding" evidence="10">
    <location>
        <begin position="141"/>
        <end position="368"/>
    </location>
</feature>
<dbReference type="SMART" id="SM00490">
    <property type="entry name" value="HELICc"/>
    <property type="match status" value="1"/>
</dbReference>
<keyword evidence="6" id="KW-0067">ATP-binding</keyword>
<evidence type="ECO:0000256" key="9">
    <source>
        <dbReference type="SAM" id="MobiDB-lite"/>
    </source>
</evidence>
<evidence type="ECO:0000313" key="13">
    <source>
        <dbReference type="Proteomes" id="UP000794436"/>
    </source>
</evidence>
<feature type="region of interest" description="Disordered" evidence="9">
    <location>
        <begin position="782"/>
        <end position="804"/>
    </location>
</feature>
<dbReference type="InterPro" id="IPR044574">
    <property type="entry name" value="ARIP4-like"/>
</dbReference>
<dbReference type="Pfam" id="PF00176">
    <property type="entry name" value="SNF2-rel_dom"/>
    <property type="match status" value="1"/>
</dbReference>
<dbReference type="CDD" id="cd18007">
    <property type="entry name" value="DEXHc_ATRX-like"/>
    <property type="match status" value="1"/>
</dbReference>
<feature type="domain" description="Helicase C-terminal" evidence="11">
    <location>
        <begin position="580"/>
        <end position="791"/>
    </location>
</feature>
<protein>
    <submittedName>
        <fullName evidence="12">Uncharacterized protein</fullName>
    </submittedName>
</protein>
<dbReference type="InterPro" id="IPR027417">
    <property type="entry name" value="P-loop_NTPase"/>
</dbReference>
<evidence type="ECO:0000256" key="5">
    <source>
        <dbReference type="ARBA" id="ARBA00022806"/>
    </source>
</evidence>
<accession>A0A8K1FDB6</accession>
<keyword evidence="5" id="KW-0347">Helicase</keyword>
<evidence type="ECO:0000256" key="2">
    <source>
        <dbReference type="ARBA" id="ARBA00007025"/>
    </source>
</evidence>
<evidence type="ECO:0000259" key="10">
    <source>
        <dbReference type="PROSITE" id="PS51192"/>
    </source>
</evidence>
<feature type="region of interest" description="Disordered" evidence="9">
    <location>
        <begin position="475"/>
        <end position="500"/>
    </location>
</feature>
<dbReference type="InterPro" id="IPR000330">
    <property type="entry name" value="SNF2_N"/>
</dbReference>
<keyword evidence="3" id="KW-0547">Nucleotide-binding</keyword>
<evidence type="ECO:0000256" key="1">
    <source>
        <dbReference type="ARBA" id="ARBA00004123"/>
    </source>
</evidence>
<dbReference type="PANTHER" id="PTHR45797:SF1">
    <property type="entry name" value="HELICASE ARIP4"/>
    <property type="match status" value="1"/>
</dbReference>
<dbReference type="PROSITE" id="PS51192">
    <property type="entry name" value="HELICASE_ATP_BIND_1"/>
    <property type="match status" value="1"/>
</dbReference>
<evidence type="ECO:0000259" key="11">
    <source>
        <dbReference type="PROSITE" id="PS51194"/>
    </source>
</evidence>
<feature type="compositionally biased region" description="Acidic residues" evidence="9">
    <location>
        <begin position="91"/>
        <end position="100"/>
    </location>
</feature>
<feature type="region of interest" description="Disordered" evidence="9">
    <location>
        <begin position="64"/>
        <end position="111"/>
    </location>
</feature>
<sequence length="868" mass="96389">MTCSCGLLPCICVGSFEESADYELPVTSAASRLRSLVAENATTQCMSCMFLPCICPAEDEDEEYGADEATSVEATSPIGSEIERRDTDASSQEEDDDGAERDDFDRVRLPPANGNDSDVWIAREIKRHLRPHQVEGVRFMYENASANQGCILADYMGLGKTLQVITVIYSFMTDRLQQIEGKDGEEHALPSTMVLCPAICIPNWENEFKKWLKKDSLEHCPIFAFDATAGKGSVSSRIRLLQKWKHQGGVLLMGYEMYRSLLNPTVTASLDRDANIQICTRVGTSTMEITNSVSAKVQKTSREFCHLLCQPGADLVVLDEGHRLKDPASLLCQSVAKIESKRRLVLTGYPVQNSLSEYWCMVNFARDNFLGSYDAFRAHYERPIMEGHAERSKELISKLKEVVLRRGQALLKTQLPPKREWILYCKLAPIQHQLYCDFLNFYGETNTGRATADLLTAYAALLQVMNHPDIIHTKVLPGEDSNEDEAEASPSIADEGNGWGWESEDKLLERRQQAAEQLRKRRQKITDRQKSYEWARRTVLGTDRSVSRRRKQPGQDVVEDPAAYQTMILENSGKMAVLMGIIEESFALDDKVVVFSQSVPTLKVISDFLLASHLNPNHGGGAGASGTKSKEVPKTKRRKTADRAPKRDPAGLLRKKSAIKSTGKSGGSASDTPVTDQWFLQIDGSTTGAKRMEYIQAFSAPDNKVKLLLISTRAGAEGINLHAANRLVLFDVSWNPSNDHQSMCRSHRIGQAKTVHVYRLVSTGTMERMIYEQQMKKVDLSTSVVDDKSSRTGGQSTSLPTDTNSGAVVPFSGFLQPPEACDFNQVVHVDASILDGDEVLTKCVTKSGHWLVDVQPAHDDEEADDEAT</sequence>
<dbReference type="SUPFAM" id="SSF52540">
    <property type="entry name" value="P-loop containing nucleoside triphosphate hydrolases"/>
    <property type="match status" value="2"/>
</dbReference>
<name>A0A8K1FDB6_PYTOL</name>
<reference evidence="12" key="1">
    <citation type="submission" date="2019-03" db="EMBL/GenBank/DDBJ databases">
        <title>Long read genome sequence of the mycoparasitic Pythium oligandrum ATCC 38472 isolated from sugarbeet rhizosphere.</title>
        <authorList>
            <person name="Gaulin E."/>
        </authorList>
    </citation>
    <scope>NUCLEOTIDE SEQUENCE</scope>
    <source>
        <strain evidence="12">ATCC 38472_TT</strain>
    </source>
</reference>
<dbReference type="Gene3D" id="3.40.50.10810">
    <property type="entry name" value="Tandem AAA-ATPase domain"/>
    <property type="match status" value="1"/>
</dbReference>
<dbReference type="CDD" id="cd18793">
    <property type="entry name" value="SF2_C_SNF"/>
    <property type="match status" value="1"/>
</dbReference>